<feature type="domain" description="Heterokaryon incompatibility" evidence="1">
    <location>
        <begin position="338"/>
        <end position="415"/>
    </location>
</feature>
<keyword evidence="3" id="KW-1185">Reference proteome</keyword>
<dbReference type="HOGENOM" id="CLU_009388_0_0_1"/>
<organism evidence="2 3">
    <name type="scientific">Phialophora macrospora</name>
    <dbReference type="NCBI Taxonomy" id="1851006"/>
    <lineage>
        <taxon>Eukaryota</taxon>
        <taxon>Fungi</taxon>
        <taxon>Dikarya</taxon>
        <taxon>Ascomycota</taxon>
        <taxon>Pezizomycotina</taxon>
        <taxon>Eurotiomycetes</taxon>
        <taxon>Chaetothyriomycetidae</taxon>
        <taxon>Chaetothyriales</taxon>
        <taxon>Herpotrichiellaceae</taxon>
        <taxon>Phialophora</taxon>
    </lineage>
</organism>
<dbReference type="AlphaFoldDB" id="A0A0D2F7R3"/>
<evidence type="ECO:0000259" key="1">
    <source>
        <dbReference type="Pfam" id="PF06985"/>
    </source>
</evidence>
<gene>
    <name evidence="2" type="ORF">PV04_08968</name>
</gene>
<reference evidence="2 3" key="1">
    <citation type="submission" date="2015-01" db="EMBL/GenBank/DDBJ databases">
        <title>The Genome Sequence of Capronia semiimmersa CBS27337.</title>
        <authorList>
            <consortium name="The Broad Institute Genomics Platform"/>
            <person name="Cuomo C."/>
            <person name="de Hoog S."/>
            <person name="Gorbushina A."/>
            <person name="Stielow B."/>
            <person name="Teixiera M."/>
            <person name="Abouelleil A."/>
            <person name="Chapman S.B."/>
            <person name="Priest M."/>
            <person name="Young S.K."/>
            <person name="Wortman J."/>
            <person name="Nusbaum C."/>
            <person name="Birren B."/>
        </authorList>
    </citation>
    <scope>NUCLEOTIDE SEQUENCE [LARGE SCALE GENOMIC DNA]</scope>
    <source>
        <strain evidence="2 3">CBS 27337</strain>
    </source>
</reference>
<dbReference type="STRING" id="5601.A0A0D2F7R3"/>
<proteinExistence type="predicted"/>
<dbReference type="Proteomes" id="UP000054266">
    <property type="component" value="Unassembled WGS sequence"/>
</dbReference>
<name>A0A0D2F7R3_9EURO</name>
<dbReference type="Pfam" id="PF06985">
    <property type="entry name" value="HET"/>
    <property type="match status" value="1"/>
</dbReference>
<evidence type="ECO:0000313" key="3">
    <source>
        <dbReference type="Proteomes" id="UP000054266"/>
    </source>
</evidence>
<dbReference type="InterPro" id="IPR010730">
    <property type="entry name" value="HET"/>
</dbReference>
<dbReference type="PANTHER" id="PTHR39596:SF2">
    <property type="entry name" value="HET DOMAIN PROTEIN (AFU_ORTHOLOGUE AFUA_1G17550)-RELATED"/>
    <property type="match status" value="1"/>
</dbReference>
<evidence type="ECO:0000313" key="2">
    <source>
        <dbReference type="EMBL" id="KIW64008.1"/>
    </source>
</evidence>
<dbReference type="EMBL" id="KN846961">
    <property type="protein sequence ID" value="KIW64008.1"/>
    <property type="molecule type" value="Genomic_DNA"/>
</dbReference>
<protein>
    <recommendedName>
        <fullName evidence="1">Heterokaryon incompatibility domain-containing protein</fullName>
    </recommendedName>
</protein>
<dbReference type="PANTHER" id="PTHR39596">
    <property type="match status" value="1"/>
</dbReference>
<sequence>MDYFPEPYKQGTGVHRPEFPLRCDPNSYDDGPLETYPERRGFRLNYWDDDMKFANTLSLPDGSRPSIEQSTKLLQEWLFFGFLSATHSIYGSEFNGCDYVRVMSGTSVLSLEKLPQHFNTWFDLEGNRTKAERKLHFREVERHMMRALRFLTNNFTAETHGSLDPSGALGNVVSEDSRIAVEDNLDILLLVFQEAMEFIVKTIYFRERRDWGGSGPYIVSLSTHGLMEGLNWCPSELNLMGLTFDNSSFCFASQVVRHSANVAHFQCSTSKCHAFELEVSTYRTAHTATCTGCSNIHVDSAELERALTEPGYTTAPRISISTTAQDKVEVHFINDGNYVAISHVWSDGLGHPPGVNALPECQVRRLRQLVLLAGFEAPVVWIDALCVPANPGPGKRNALARMAEVYRHATNVLVLDSDLLSIPSICSNEELLLRVALCKWTRRLWTLEEGVVARSKLLFQLSDKAIRLPAPNKSVTDNIAFNCAELISQYLPTRTDILSVITALHFRSTSWSADEPLCIGYIVGIDVSTIINISDVQLKMLELYRLLSAKDPKFPWQFLFTDEEKLTSSPFRWAPASLLNLQPHDVFYLQGLNDNADKGIDASQTQRGLQFQPTHSCLLSFDEGANIKKCMILRIDALSYVLCPVPKGSKCRSHGRFWEGKDKEKCLSVDPMSDWTESWRPQYNFRPAGNWGLIPSSGGGSYGVMVAITEFKDKVLYGSLIGQVHMYELRTEHSSIINGANKELWGQLGFPVLDEEKVREEQDRVEREVFDPDSYSIVNCAMRLPEGVTWCIG</sequence>
<accession>A0A0D2F7R3</accession>